<organism evidence="1 2">
    <name type="scientific">Niallia endozanthoxylica</name>
    <dbReference type="NCBI Taxonomy" id="2036016"/>
    <lineage>
        <taxon>Bacteria</taxon>
        <taxon>Bacillati</taxon>
        <taxon>Bacillota</taxon>
        <taxon>Bacilli</taxon>
        <taxon>Bacillales</taxon>
        <taxon>Bacillaceae</taxon>
        <taxon>Niallia</taxon>
    </lineage>
</organism>
<dbReference type="OrthoDB" id="2691543at2"/>
<protein>
    <submittedName>
        <fullName evidence="1">Uncharacterized protein</fullName>
    </submittedName>
</protein>
<proteinExistence type="predicted"/>
<evidence type="ECO:0000313" key="1">
    <source>
        <dbReference type="EMBL" id="KAA9031124.1"/>
    </source>
</evidence>
<evidence type="ECO:0000313" key="2">
    <source>
        <dbReference type="Proteomes" id="UP000326671"/>
    </source>
</evidence>
<sequence length="74" mass="8804">MYVGRDMTELSMMSKSEWKDSELAFFHQSFQQILPYLNAEGQSIYREVIEEMHNRNSFKRNEADYTHGTSVTFD</sequence>
<keyword evidence="2" id="KW-1185">Reference proteome</keyword>
<gene>
    <name evidence="1" type="ORF">F4V44_01440</name>
</gene>
<dbReference type="AlphaFoldDB" id="A0A5J5I3S0"/>
<dbReference type="Proteomes" id="UP000326671">
    <property type="component" value="Unassembled WGS sequence"/>
</dbReference>
<reference evidence="1 2" key="1">
    <citation type="submission" date="2019-09" db="EMBL/GenBank/DDBJ databases">
        <title>Whole genome sequences of isolates from the Mars Exploration Rovers.</title>
        <authorList>
            <person name="Seuylemezian A."/>
            <person name="Vaishampayan P."/>
        </authorList>
    </citation>
    <scope>NUCLEOTIDE SEQUENCE [LARGE SCALE GENOMIC DNA]</scope>
    <source>
        <strain evidence="1 2">MER_TA_151</strain>
    </source>
</reference>
<comment type="caution">
    <text evidence="1">The sequence shown here is derived from an EMBL/GenBank/DDBJ whole genome shotgun (WGS) entry which is preliminary data.</text>
</comment>
<accession>A0A5J5I3S0</accession>
<name>A0A5J5I3S0_9BACI</name>
<dbReference type="RefSeq" id="WP_150438208.1">
    <property type="nucleotide sequence ID" value="NZ_VYKL01000005.1"/>
</dbReference>
<dbReference type="EMBL" id="VYKL01000005">
    <property type="protein sequence ID" value="KAA9031124.1"/>
    <property type="molecule type" value="Genomic_DNA"/>
</dbReference>